<name>A0ABQ1ZRG2_9BACL</name>
<feature type="transmembrane region" description="Helical" evidence="1">
    <location>
        <begin position="98"/>
        <end position="119"/>
    </location>
</feature>
<proteinExistence type="predicted"/>
<accession>A0ABQ1ZRG2</accession>
<keyword evidence="1" id="KW-1133">Transmembrane helix</keyword>
<dbReference type="Proteomes" id="UP000605427">
    <property type="component" value="Unassembled WGS sequence"/>
</dbReference>
<dbReference type="RefSeq" id="WP_172242872.1">
    <property type="nucleotide sequence ID" value="NZ_BMDD01000002.1"/>
</dbReference>
<protein>
    <recommendedName>
        <fullName evidence="4">DUF3397 domain-containing protein</fullName>
    </recommendedName>
</protein>
<keyword evidence="3" id="KW-1185">Reference proteome</keyword>
<sequence length="120" mass="13617">MNYAAFPIITLGNLVVVLLIYFVFPRFIVTGPDQRRLQDIPRLDLAVKIALFSVIVILLIAAALNMNLDFVGFPLAILFGLLILFMEKKYLPATRRHLVTLCWIGFTCVLFGIYFGVAYF</sequence>
<evidence type="ECO:0000256" key="1">
    <source>
        <dbReference type="SAM" id="Phobius"/>
    </source>
</evidence>
<evidence type="ECO:0008006" key="4">
    <source>
        <dbReference type="Google" id="ProtNLM"/>
    </source>
</evidence>
<evidence type="ECO:0000313" key="3">
    <source>
        <dbReference type="Proteomes" id="UP000605427"/>
    </source>
</evidence>
<feature type="transmembrane region" description="Helical" evidence="1">
    <location>
        <begin position="45"/>
        <end position="64"/>
    </location>
</feature>
<feature type="transmembrane region" description="Helical" evidence="1">
    <location>
        <begin position="6"/>
        <end position="24"/>
    </location>
</feature>
<comment type="caution">
    <text evidence="2">The sequence shown here is derived from an EMBL/GenBank/DDBJ whole genome shotgun (WGS) entry which is preliminary data.</text>
</comment>
<organism evidence="2 3">
    <name type="scientific">Saccharibacillus endophyticus</name>
    <dbReference type="NCBI Taxonomy" id="2060666"/>
    <lineage>
        <taxon>Bacteria</taxon>
        <taxon>Bacillati</taxon>
        <taxon>Bacillota</taxon>
        <taxon>Bacilli</taxon>
        <taxon>Bacillales</taxon>
        <taxon>Paenibacillaceae</taxon>
        <taxon>Saccharibacillus</taxon>
    </lineage>
</organism>
<gene>
    <name evidence="2" type="ORF">GCM10007362_19590</name>
</gene>
<feature type="transmembrane region" description="Helical" evidence="1">
    <location>
        <begin position="70"/>
        <end position="86"/>
    </location>
</feature>
<evidence type="ECO:0000313" key="2">
    <source>
        <dbReference type="EMBL" id="GGH76798.1"/>
    </source>
</evidence>
<keyword evidence="1" id="KW-0472">Membrane</keyword>
<keyword evidence="1" id="KW-0812">Transmembrane</keyword>
<reference evidence="3" key="1">
    <citation type="journal article" date="2019" name="Int. J. Syst. Evol. Microbiol.">
        <title>The Global Catalogue of Microorganisms (GCM) 10K type strain sequencing project: providing services to taxonomists for standard genome sequencing and annotation.</title>
        <authorList>
            <consortium name="The Broad Institute Genomics Platform"/>
            <consortium name="The Broad Institute Genome Sequencing Center for Infectious Disease"/>
            <person name="Wu L."/>
            <person name="Ma J."/>
        </authorList>
    </citation>
    <scope>NUCLEOTIDE SEQUENCE [LARGE SCALE GENOMIC DNA]</scope>
    <source>
        <strain evidence="3">CCM 8702</strain>
    </source>
</reference>
<dbReference type="EMBL" id="BMDD01000002">
    <property type="protein sequence ID" value="GGH76798.1"/>
    <property type="molecule type" value="Genomic_DNA"/>
</dbReference>